<protein>
    <submittedName>
        <fullName evidence="6">Serine/threonine-protein kinase HipA</fullName>
    </submittedName>
</protein>
<dbReference type="Pfam" id="PF07804">
    <property type="entry name" value="HipA_C"/>
    <property type="match status" value="1"/>
</dbReference>
<comment type="caution">
    <text evidence="6">The sequence shown here is derived from an EMBL/GenBank/DDBJ whole genome shotgun (WGS) entry which is preliminary data.</text>
</comment>
<evidence type="ECO:0000313" key="7">
    <source>
        <dbReference type="Proteomes" id="UP000247540"/>
    </source>
</evidence>
<evidence type="ECO:0000256" key="3">
    <source>
        <dbReference type="ARBA" id="ARBA00022777"/>
    </source>
</evidence>
<dbReference type="PANTHER" id="PTHR37419">
    <property type="entry name" value="SERINE/THREONINE-PROTEIN KINASE TOXIN HIPA"/>
    <property type="match status" value="1"/>
</dbReference>
<dbReference type="PANTHER" id="PTHR37419:SF1">
    <property type="entry name" value="SERINE_THREONINE-PROTEIN KINASE TOXIN HIPA"/>
    <property type="match status" value="1"/>
</dbReference>
<dbReference type="Gene3D" id="1.10.1070.20">
    <property type="match status" value="1"/>
</dbReference>
<evidence type="ECO:0000256" key="1">
    <source>
        <dbReference type="ARBA" id="ARBA00010164"/>
    </source>
</evidence>
<keyword evidence="2" id="KW-0808">Transferase</keyword>
<dbReference type="EMBL" id="QJTC01000005">
    <property type="protein sequence ID" value="PYE78690.1"/>
    <property type="molecule type" value="Genomic_DNA"/>
</dbReference>
<keyword evidence="3 6" id="KW-0418">Kinase</keyword>
<organism evidence="6 7">
    <name type="scientific">Xylophilus ampelinus</name>
    <dbReference type="NCBI Taxonomy" id="54067"/>
    <lineage>
        <taxon>Bacteria</taxon>
        <taxon>Pseudomonadati</taxon>
        <taxon>Pseudomonadota</taxon>
        <taxon>Betaproteobacteria</taxon>
        <taxon>Burkholderiales</taxon>
        <taxon>Xylophilus</taxon>
    </lineage>
</organism>
<dbReference type="Proteomes" id="UP000247540">
    <property type="component" value="Unassembled WGS sequence"/>
</dbReference>
<dbReference type="Pfam" id="PF13657">
    <property type="entry name" value="Couple_hipA"/>
    <property type="match status" value="1"/>
</dbReference>
<feature type="domain" description="HipA N-terminal subdomain 1" evidence="5">
    <location>
        <begin position="8"/>
        <end position="130"/>
    </location>
</feature>
<proteinExistence type="inferred from homology"/>
<name>A0A318SNZ0_9BURK</name>
<dbReference type="NCBIfam" id="TIGR03071">
    <property type="entry name" value="couple_hipA"/>
    <property type="match status" value="1"/>
</dbReference>
<dbReference type="AlphaFoldDB" id="A0A318SNZ0"/>
<reference evidence="6 7" key="1">
    <citation type="submission" date="2018-06" db="EMBL/GenBank/DDBJ databases">
        <title>Genomic Encyclopedia of Type Strains, Phase III (KMG-III): the genomes of soil and plant-associated and newly described type strains.</title>
        <authorList>
            <person name="Whitman W."/>
        </authorList>
    </citation>
    <scope>NUCLEOTIDE SEQUENCE [LARGE SCALE GENOMIC DNA]</scope>
    <source>
        <strain evidence="6 7">CECT 7646</strain>
    </source>
</reference>
<dbReference type="InterPro" id="IPR052028">
    <property type="entry name" value="HipA_Ser/Thr_kinase"/>
</dbReference>
<dbReference type="GO" id="GO:0005829">
    <property type="term" value="C:cytosol"/>
    <property type="evidence" value="ECO:0007669"/>
    <property type="project" value="TreeGrafter"/>
</dbReference>
<sequence>MNVDLLVIRVRDTRVGILFRYAAEGAAPVIRFVADDAYAAAPPGTVDLLGQTFVADRPEQQRALLLNVLDARFNGVTGRGGDHQLPPFFQSLLPEGIFRDHVAQQAGCDPKDHFRMLAACGLDLPGAVTARWEDIDRGTLQHLVTQDQDALELSVGAAPTQDAVSLSGVQPKLSVLRDATGRYVGRTKLSEHGGGAQPTDTHIIAKLPAVGYPRMPEVEHLSLSMAQAAGVNTCAHSLEALASLLEPHRYDLGDEGRQRFLAVQRFDRSPQGRIMCEDFAQVLGVPPEEKYSRSYAEIAAVLLHLPACGEPAVHELLRRLTVNELLGNADAHLKNIGLIYRDGRTAELSPAYDVVALCLYGVRSGHALRLLPSALETPGAATQSLLSPVAVREFCRALGLVPGPASAVVRQTVLAAAKSWPALIRDASVTRQQQATLLRRIGAHVLTRQVLARNPQLVGEWGVADAVGAG</sequence>
<dbReference type="OrthoDB" id="9805913at2"/>
<accession>A0A318SNZ0</accession>
<evidence type="ECO:0000313" key="6">
    <source>
        <dbReference type="EMBL" id="PYE78690.1"/>
    </source>
</evidence>
<evidence type="ECO:0000259" key="5">
    <source>
        <dbReference type="Pfam" id="PF13657"/>
    </source>
</evidence>
<evidence type="ECO:0000259" key="4">
    <source>
        <dbReference type="Pfam" id="PF07804"/>
    </source>
</evidence>
<comment type="similarity">
    <text evidence="1">Belongs to the HipA Ser/Thr kinase family.</text>
</comment>
<keyword evidence="7" id="KW-1185">Reference proteome</keyword>
<dbReference type="InterPro" id="IPR012893">
    <property type="entry name" value="HipA-like_C"/>
</dbReference>
<feature type="domain" description="HipA-like C-terminal" evidence="4">
    <location>
        <begin position="164"/>
        <end position="420"/>
    </location>
</feature>
<evidence type="ECO:0000256" key="2">
    <source>
        <dbReference type="ARBA" id="ARBA00022679"/>
    </source>
</evidence>
<dbReference type="RefSeq" id="WP_110464974.1">
    <property type="nucleotide sequence ID" value="NZ_JAMOFZ010000005.1"/>
</dbReference>
<dbReference type="GO" id="GO:0004674">
    <property type="term" value="F:protein serine/threonine kinase activity"/>
    <property type="evidence" value="ECO:0007669"/>
    <property type="project" value="TreeGrafter"/>
</dbReference>
<gene>
    <name evidence="6" type="ORF">DFQ15_10549</name>
</gene>
<dbReference type="InterPro" id="IPR017508">
    <property type="entry name" value="HipA_N1"/>
</dbReference>